<name>A0ABT4LMV2_9PROT</name>
<dbReference type="EMBL" id="JAPWGY010000007">
    <property type="protein sequence ID" value="MCZ4282404.1"/>
    <property type="molecule type" value="Genomic_DNA"/>
</dbReference>
<accession>A0ABT4LMV2</accession>
<evidence type="ECO:0000313" key="3">
    <source>
        <dbReference type="Proteomes" id="UP001069802"/>
    </source>
</evidence>
<comment type="caution">
    <text evidence="2">The sequence shown here is derived from an EMBL/GenBank/DDBJ whole genome shotgun (WGS) entry which is preliminary data.</text>
</comment>
<evidence type="ECO:0000313" key="2">
    <source>
        <dbReference type="EMBL" id="MCZ4282404.1"/>
    </source>
</evidence>
<gene>
    <name evidence="2" type="ORF">O4H49_16575</name>
</gene>
<sequence length="293" mass="33286">MTRLFRRASIILVVAAGFLVAGISSFEALLAPSAELLPHWTEANSENDETIPHQSWTRFLEKYRESHYDGIARLAYHRVTEDDQQKLARYINKLQTMPVSTLNRNEQFAFWVNLYNAVTVQLILQHQPVESIKEINISPGLFASGPWEKKLLRIEGEKLSLNDIAHGILRPIWKDPRVHYVLNCASLGCPDIPARALESSSDLDLQLDQAARKFVDHPRAVSISKDNDAVISSIYVWFKEDFGNSDAAILEHLRSHASKEKRDQLMQVRDLTDHRYDWNLNSVPVVTTASSGS</sequence>
<evidence type="ECO:0000259" key="1">
    <source>
        <dbReference type="Pfam" id="PF04784"/>
    </source>
</evidence>
<feature type="domain" description="DUF547" evidence="1">
    <location>
        <begin position="100"/>
        <end position="215"/>
    </location>
</feature>
<dbReference type="PANTHER" id="PTHR46361">
    <property type="entry name" value="ELECTRON CARRIER/ PROTEIN DISULFIDE OXIDOREDUCTASE"/>
    <property type="match status" value="1"/>
</dbReference>
<dbReference type="Proteomes" id="UP001069802">
    <property type="component" value="Unassembled WGS sequence"/>
</dbReference>
<organism evidence="2 3">
    <name type="scientific">Kiloniella laminariae</name>
    <dbReference type="NCBI Taxonomy" id="454162"/>
    <lineage>
        <taxon>Bacteria</taxon>
        <taxon>Pseudomonadati</taxon>
        <taxon>Pseudomonadota</taxon>
        <taxon>Alphaproteobacteria</taxon>
        <taxon>Rhodospirillales</taxon>
        <taxon>Kiloniellaceae</taxon>
        <taxon>Kiloniella</taxon>
    </lineage>
</organism>
<keyword evidence="3" id="KW-1185">Reference proteome</keyword>
<dbReference type="Pfam" id="PF04784">
    <property type="entry name" value="DUF547"/>
    <property type="match status" value="1"/>
</dbReference>
<dbReference type="PANTHER" id="PTHR46361:SF3">
    <property type="entry name" value="ELECTRON CARRIER_ PROTEIN DISULFIDE OXIDOREDUCTASE"/>
    <property type="match status" value="1"/>
</dbReference>
<dbReference type="RefSeq" id="WP_269424554.1">
    <property type="nucleotide sequence ID" value="NZ_JAPWGY010000007.1"/>
</dbReference>
<dbReference type="InterPro" id="IPR006869">
    <property type="entry name" value="DUF547"/>
</dbReference>
<proteinExistence type="predicted"/>
<reference evidence="2" key="1">
    <citation type="submission" date="2022-12" db="EMBL/GenBank/DDBJ databases">
        <title>Bacterial isolates from different developmental stages of Nematostella vectensis.</title>
        <authorList>
            <person name="Fraune S."/>
        </authorList>
    </citation>
    <scope>NUCLEOTIDE SEQUENCE</scope>
    <source>
        <strain evidence="2">G21630-S1</strain>
    </source>
</reference>
<protein>
    <submittedName>
        <fullName evidence="2">DUF547 domain-containing protein</fullName>
    </submittedName>
</protein>